<dbReference type="SUPFAM" id="SSF53383">
    <property type="entry name" value="PLP-dependent transferases"/>
    <property type="match status" value="1"/>
</dbReference>
<dbReference type="Gene3D" id="3.40.640.10">
    <property type="entry name" value="Type I PLP-dependent aspartate aminotransferase-like (Major domain)"/>
    <property type="match status" value="1"/>
</dbReference>
<keyword evidence="3" id="KW-0032">Aminotransferase</keyword>
<organism evidence="3 4">
    <name type="scientific">Kibdelosporangium persicum</name>
    <dbReference type="NCBI Taxonomy" id="2698649"/>
    <lineage>
        <taxon>Bacteria</taxon>
        <taxon>Bacillati</taxon>
        <taxon>Actinomycetota</taxon>
        <taxon>Actinomycetes</taxon>
        <taxon>Pseudonocardiales</taxon>
        <taxon>Pseudonocardiaceae</taxon>
        <taxon>Kibdelosporangium</taxon>
    </lineage>
</organism>
<reference evidence="3 4" key="1">
    <citation type="submission" date="2020-01" db="EMBL/GenBank/DDBJ databases">
        <title>Kibdelosporangium persica a novel Actinomycetes from a hot desert in Iran.</title>
        <authorList>
            <person name="Safaei N."/>
            <person name="Zaburannyi N."/>
            <person name="Mueller R."/>
            <person name="Wink J."/>
        </authorList>
    </citation>
    <scope>NUCLEOTIDE SEQUENCE [LARGE SCALE GENOMIC DNA]</scope>
    <source>
        <strain evidence="3 4">4NS15</strain>
    </source>
</reference>
<evidence type="ECO:0000256" key="2">
    <source>
        <dbReference type="RuleBase" id="RU004508"/>
    </source>
</evidence>
<comment type="cofactor">
    <cofactor evidence="1">
        <name>pyridoxal 5'-phosphate</name>
        <dbReference type="ChEBI" id="CHEBI:597326"/>
    </cofactor>
</comment>
<dbReference type="PANTHER" id="PTHR30244:SF34">
    <property type="entry name" value="DTDP-4-AMINO-4,6-DIDEOXYGALACTOSE TRANSAMINASE"/>
    <property type="match status" value="1"/>
</dbReference>
<keyword evidence="3" id="KW-0808">Transferase</keyword>
<dbReference type="Pfam" id="PF01041">
    <property type="entry name" value="DegT_DnrJ_EryC1"/>
    <property type="match status" value="1"/>
</dbReference>
<dbReference type="PANTHER" id="PTHR30244">
    <property type="entry name" value="TRANSAMINASE"/>
    <property type="match status" value="1"/>
</dbReference>
<dbReference type="InterPro" id="IPR015421">
    <property type="entry name" value="PyrdxlP-dep_Trfase_major"/>
</dbReference>
<accession>A0ABX2FDE4</accession>
<keyword evidence="2" id="KW-0663">Pyridoxal phosphate</keyword>
<evidence type="ECO:0000313" key="3">
    <source>
        <dbReference type="EMBL" id="NRN69396.1"/>
    </source>
</evidence>
<keyword evidence="4" id="KW-1185">Reference proteome</keyword>
<dbReference type="EMBL" id="JAAATY010000027">
    <property type="protein sequence ID" value="NRN69396.1"/>
    <property type="molecule type" value="Genomic_DNA"/>
</dbReference>
<dbReference type="CDD" id="cd00616">
    <property type="entry name" value="AHBA_syn"/>
    <property type="match status" value="1"/>
</dbReference>
<dbReference type="RefSeq" id="WP_173139552.1">
    <property type="nucleotide sequence ID" value="NZ_CBCSGW010000023.1"/>
</dbReference>
<dbReference type="Proteomes" id="UP000763557">
    <property type="component" value="Unassembled WGS sequence"/>
</dbReference>
<dbReference type="InterPro" id="IPR000653">
    <property type="entry name" value="DegT/StrS_aminotransferase"/>
</dbReference>
<evidence type="ECO:0000256" key="1">
    <source>
        <dbReference type="ARBA" id="ARBA00001933"/>
    </source>
</evidence>
<comment type="caution">
    <text evidence="3">The sequence shown here is derived from an EMBL/GenBank/DDBJ whole genome shotgun (WGS) entry which is preliminary data.</text>
</comment>
<proteinExistence type="inferred from homology"/>
<dbReference type="Gene3D" id="3.90.1150.10">
    <property type="entry name" value="Aspartate Aminotransferase, domain 1"/>
    <property type="match status" value="1"/>
</dbReference>
<dbReference type="InterPro" id="IPR015422">
    <property type="entry name" value="PyrdxlP-dep_Trfase_small"/>
</dbReference>
<name>A0ABX2FDE4_9PSEU</name>
<sequence length="435" mass="47064">MTDETLALFGGQPIRTQPWPRWPQPTQDTYDAVADVLGSTRWAVSGPYDGRVCYERQFAHAFAAFHEVPYCTPTTSGTASLTIALQALGVGRGDEVLVPGLTWVACASAVVHLGAVPVLVDCDPHTLAMSVDRAREALTPRTAAIMVVHPYCSVADLDAFVALAEQAGVPLVEDCAQAHGARWRNRPVGTFGAAGCFSMQQAKLLTSGEGGAVVTADESVHQRLEQLRSDGRLFMAGPQVGQLELREVGGVLGRNLCLSELQAAVLLTGLRRLAADNERRHERACQLTEALRDCEGVSALPADPRVTTRTYYNFVLRLRPEAFAGNTVDAVARALSAELGTSVNPVYPPLNRHRLYRPDRLPRGEMSEKDIKRLDPAQYELAVCEEARRTCMTFTHPVLLAGKDGVDDIVAAIRKVHGQSAGLLRAPQEPSTQAI</sequence>
<dbReference type="InterPro" id="IPR015424">
    <property type="entry name" value="PyrdxlP-dep_Trfase"/>
</dbReference>
<dbReference type="GO" id="GO:0008483">
    <property type="term" value="F:transaminase activity"/>
    <property type="evidence" value="ECO:0007669"/>
    <property type="project" value="UniProtKB-KW"/>
</dbReference>
<evidence type="ECO:0000313" key="4">
    <source>
        <dbReference type="Proteomes" id="UP000763557"/>
    </source>
</evidence>
<gene>
    <name evidence="3" type="ORF">GC106_66530</name>
</gene>
<protein>
    <submittedName>
        <fullName evidence="3">Glutamine--scyllo-inositol aminotransferase</fullName>
    </submittedName>
</protein>
<comment type="similarity">
    <text evidence="2">Belongs to the DegT/DnrJ/EryC1 family.</text>
</comment>